<feature type="compositionally biased region" description="Acidic residues" evidence="20">
    <location>
        <begin position="1720"/>
        <end position="1730"/>
    </location>
</feature>
<keyword evidence="11" id="KW-0156">Chromatin regulator</keyword>
<feature type="compositionally biased region" description="Acidic residues" evidence="20">
    <location>
        <begin position="2018"/>
        <end position="2028"/>
    </location>
</feature>
<feature type="region of interest" description="Disordered" evidence="20">
    <location>
        <begin position="356"/>
        <end position="391"/>
    </location>
</feature>
<evidence type="ECO:0000256" key="16">
    <source>
        <dbReference type="ARBA" id="ARBA00023242"/>
    </source>
</evidence>
<feature type="domain" description="CUB" evidence="22">
    <location>
        <begin position="3028"/>
        <end position="3139"/>
    </location>
</feature>
<dbReference type="PROSITE" id="PS00028">
    <property type="entry name" value="ZINC_FINGER_C2H2_1"/>
    <property type="match status" value="1"/>
</dbReference>
<dbReference type="SMART" id="SM00490">
    <property type="entry name" value="HELICc"/>
    <property type="match status" value="1"/>
</dbReference>
<feature type="compositionally biased region" description="Basic residues" evidence="20">
    <location>
        <begin position="715"/>
        <end position="729"/>
    </location>
</feature>
<evidence type="ECO:0000256" key="6">
    <source>
        <dbReference type="ARBA" id="ARBA00022741"/>
    </source>
</evidence>
<feature type="compositionally biased region" description="Low complexity" evidence="20">
    <location>
        <begin position="703"/>
        <end position="714"/>
    </location>
</feature>
<dbReference type="InterPro" id="IPR000953">
    <property type="entry name" value="Chromo/chromo_shadow_dom"/>
</dbReference>
<feature type="non-terminal residue" evidence="29">
    <location>
        <position position="1"/>
    </location>
</feature>
<dbReference type="SUPFAM" id="SSF57903">
    <property type="entry name" value="FYVE/PHD zinc finger"/>
    <property type="match status" value="1"/>
</dbReference>
<dbReference type="InterPro" id="IPR011011">
    <property type="entry name" value="Znf_FYVE_PHD"/>
</dbReference>
<feature type="domain" description="Sushi" evidence="26">
    <location>
        <begin position="2965"/>
        <end position="3026"/>
    </location>
</feature>
<dbReference type="GO" id="GO:0005634">
    <property type="term" value="C:nucleus"/>
    <property type="evidence" value="ECO:0007669"/>
    <property type="project" value="UniProtKB-SubCell"/>
</dbReference>
<keyword evidence="3" id="KW-0597">Phosphoprotein</keyword>
<evidence type="ECO:0000256" key="5">
    <source>
        <dbReference type="ARBA" id="ARBA00022737"/>
    </source>
</evidence>
<dbReference type="InterPro" id="IPR012958">
    <property type="entry name" value="CHD_N"/>
</dbReference>
<feature type="domain" description="Sushi" evidence="26">
    <location>
        <begin position="3204"/>
        <end position="3268"/>
    </location>
</feature>
<evidence type="ECO:0000256" key="9">
    <source>
        <dbReference type="ARBA" id="ARBA00022833"/>
    </source>
</evidence>
<dbReference type="Gene3D" id="3.30.40.10">
    <property type="entry name" value="Zinc/RING finger domain, C3HC4 (zinc finger)"/>
    <property type="match status" value="2"/>
</dbReference>
<reference evidence="29" key="1">
    <citation type="submission" date="2016-05" db="EMBL/GenBank/DDBJ databases">
        <authorList>
            <person name="Lavstsen T."/>
            <person name="Jespersen J.S."/>
        </authorList>
    </citation>
    <scope>NUCLEOTIDE SEQUENCE</scope>
    <source>
        <tissue evidence="29">Brain</tissue>
    </source>
</reference>
<dbReference type="CDD" id="cd15532">
    <property type="entry name" value="PHD2_CHD_II"/>
    <property type="match status" value="1"/>
</dbReference>
<feature type="compositionally biased region" description="Pro residues" evidence="20">
    <location>
        <begin position="2291"/>
        <end position="2300"/>
    </location>
</feature>
<dbReference type="Gene3D" id="2.10.70.10">
    <property type="entry name" value="Complement Module, domain 1"/>
    <property type="match status" value="5"/>
</dbReference>
<keyword evidence="15" id="KW-0804">Transcription</keyword>
<feature type="compositionally biased region" description="Acidic residues" evidence="20">
    <location>
        <begin position="801"/>
        <end position="817"/>
    </location>
</feature>
<dbReference type="PROSITE" id="PS01359">
    <property type="entry name" value="ZF_PHD_1"/>
    <property type="match status" value="2"/>
</dbReference>
<feature type="region of interest" description="Disordered" evidence="20">
    <location>
        <begin position="451"/>
        <end position="504"/>
    </location>
</feature>
<dbReference type="FunFam" id="2.10.70.10:FF:000009">
    <property type="entry name" value="Seizure related 6 homolog like"/>
    <property type="match status" value="1"/>
</dbReference>
<feature type="compositionally biased region" description="Low complexity" evidence="20">
    <location>
        <begin position="2381"/>
        <end position="2394"/>
    </location>
</feature>
<dbReference type="SMART" id="SM00487">
    <property type="entry name" value="DEXDc"/>
    <property type="match status" value="1"/>
</dbReference>
<dbReference type="CDD" id="cd00033">
    <property type="entry name" value="CCP"/>
    <property type="match status" value="5"/>
</dbReference>
<dbReference type="GO" id="GO:0008270">
    <property type="term" value="F:zinc ion binding"/>
    <property type="evidence" value="ECO:0007669"/>
    <property type="project" value="UniProtKB-KW"/>
</dbReference>
<feature type="domain" description="CUB" evidence="22">
    <location>
        <begin position="2848"/>
        <end position="2962"/>
    </location>
</feature>
<dbReference type="SMART" id="SM00298">
    <property type="entry name" value="CHROMO"/>
    <property type="match status" value="2"/>
</dbReference>
<dbReference type="PROSITE" id="PS50013">
    <property type="entry name" value="CHROMO_2"/>
    <property type="match status" value="2"/>
</dbReference>
<feature type="region of interest" description="Disordered" evidence="20">
    <location>
        <begin position="1984"/>
        <end position="2028"/>
    </location>
</feature>
<dbReference type="SMART" id="SM00355">
    <property type="entry name" value="ZnF_C2H2"/>
    <property type="match status" value="3"/>
</dbReference>
<dbReference type="InterPro" id="IPR001965">
    <property type="entry name" value="Znf_PHD"/>
</dbReference>
<evidence type="ECO:0000256" key="2">
    <source>
        <dbReference type="ARBA" id="ARBA00007025"/>
    </source>
</evidence>
<dbReference type="InterPro" id="IPR035914">
    <property type="entry name" value="Sperma_CUB_dom_sf"/>
</dbReference>
<keyword evidence="21" id="KW-0472">Membrane</keyword>
<dbReference type="InterPro" id="IPR038718">
    <property type="entry name" value="SNF2-like_sf"/>
</dbReference>
<evidence type="ECO:0000256" key="20">
    <source>
        <dbReference type="SAM" id="MobiDB-lite"/>
    </source>
</evidence>
<dbReference type="SUPFAM" id="SSF49854">
    <property type="entry name" value="Spermadhesin, CUB domain"/>
    <property type="match status" value="3"/>
</dbReference>
<feature type="domain" description="PHD-type" evidence="24">
    <location>
        <begin position="743"/>
        <end position="790"/>
    </location>
</feature>
<feature type="region of interest" description="Disordered" evidence="20">
    <location>
        <begin position="2336"/>
        <end position="2434"/>
    </location>
</feature>
<dbReference type="Gene3D" id="2.40.50.40">
    <property type="match status" value="2"/>
</dbReference>
<reference evidence="29" key="2">
    <citation type="submission" date="2016-06" db="EMBL/GenBank/DDBJ databases">
        <title>The genome of a short-lived fish provides insights into sex chromosome evolution and the genetic control of aging.</title>
        <authorList>
            <person name="Reichwald K."/>
            <person name="Felder M."/>
            <person name="Petzold A."/>
            <person name="Koch P."/>
            <person name="Groth M."/>
            <person name="Platzer M."/>
        </authorList>
    </citation>
    <scope>NUCLEOTIDE SEQUENCE</scope>
    <source>
        <tissue evidence="29">Brain</tissue>
    </source>
</reference>
<dbReference type="EMBL" id="HAEI01002940">
    <property type="protein sequence ID" value="SBR82501.1"/>
    <property type="molecule type" value="Transcribed_RNA"/>
</dbReference>
<evidence type="ECO:0000256" key="7">
    <source>
        <dbReference type="ARBA" id="ARBA00022771"/>
    </source>
</evidence>
<dbReference type="SUPFAM" id="SSF52540">
    <property type="entry name" value="P-loop containing nucleoside triphosphate hydrolases"/>
    <property type="match status" value="2"/>
</dbReference>
<evidence type="ECO:0000256" key="10">
    <source>
        <dbReference type="ARBA" id="ARBA00022840"/>
    </source>
</evidence>
<feature type="compositionally biased region" description="Basic residues" evidence="20">
    <location>
        <begin position="650"/>
        <end position="671"/>
    </location>
</feature>
<feature type="compositionally biased region" description="Acidic residues" evidence="20">
    <location>
        <begin position="490"/>
        <end position="500"/>
    </location>
</feature>
<dbReference type="InterPro" id="IPR000436">
    <property type="entry name" value="Sushi_SCR_CCP_dom"/>
</dbReference>
<feature type="domain" description="Helicase ATP-binding" evidence="27">
    <location>
        <begin position="1116"/>
        <end position="1300"/>
    </location>
</feature>
<dbReference type="PROSITE" id="PS50016">
    <property type="entry name" value="ZF_PHD_2"/>
    <property type="match status" value="2"/>
</dbReference>
<dbReference type="FunFam" id="3.40.50.10810:FF:000001">
    <property type="entry name" value="chromodomain-helicase-DNA-binding protein 3 isoform X1"/>
    <property type="match status" value="1"/>
</dbReference>
<feature type="region of interest" description="Disordered" evidence="20">
    <location>
        <begin position="2524"/>
        <end position="2557"/>
    </location>
</feature>
<dbReference type="SUPFAM" id="SSF160481">
    <property type="entry name" value="BRK domain-like"/>
    <property type="match status" value="1"/>
</dbReference>
<evidence type="ECO:0000256" key="12">
    <source>
        <dbReference type="ARBA" id="ARBA00023015"/>
    </source>
</evidence>
<dbReference type="FunFam" id="3.30.40.10:FF:000001">
    <property type="entry name" value="chromodomain-helicase-DNA-binding protein 3 isoform X1"/>
    <property type="match status" value="1"/>
</dbReference>
<gene>
    <name evidence="29" type="primary">CHD8</name>
</gene>
<dbReference type="FunFam" id="3.30.40.10:FF:000011">
    <property type="entry name" value="chromodomain-helicase-DNA-binding protein 4 isoform X1"/>
    <property type="match status" value="1"/>
</dbReference>
<evidence type="ECO:0000259" key="22">
    <source>
        <dbReference type="PROSITE" id="PS01180"/>
    </source>
</evidence>
<feature type="domain" description="Chromo" evidence="23">
    <location>
        <begin position="999"/>
        <end position="1034"/>
    </location>
</feature>
<keyword evidence="9" id="KW-0862">Zinc</keyword>
<dbReference type="FunFam" id="3.40.50.300:FF:000015">
    <property type="entry name" value="chromodomain-helicase-DNA-binding protein 9 isoform X1"/>
    <property type="match status" value="1"/>
</dbReference>
<evidence type="ECO:0000256" key="21">
    <source>
        <dbReference type="SAM" id="Phobius"/>
    </source>
</evidence>
<dbReference type="PANTHER" id="PTHR46850">
    <property type="entry name" value="CHROMODOMAIN-HELICASE-DNA-BINDING PROTEIN 9"/>
    <property type="match status" value="1"/>
</dbReference>
<keyword evidence="10" id="KW-0067">ATP-binding</keyword>
<comment type="subcellular location">
    <subcellularLocation>
        <location evidence="1">Nucleus</location>
    </subcellularLocation>
</comment>
<evidence type="ECO:0000256" key="13">
    <source>
        <dbReference type="ARBA" id="ARBA00023125"/>
    </source>
</evidence>
<evidence type="ECO:0000256" key="11">
    <source>
        <dbReference type="ARBA" id="ARBA00022853"/>
    </source>
</evidence>
<dbReference type="SUPFAM" id="SSF54160">
    <property type="entry name" value="Chromo domain-like"/>
    <property type="match status" value="2"/>
</dbReference>
<feature type="domain" description="Sushi" evidence="26">
    <location>
        <begin position="3271"/>
        <end position="3332"/>
    </location>
</feature>
<dbReference type="GO" id="GO:0003677">
    <property type="term" value="F:DNA binding"/>
    <property type="evidence" value="ECO:0007669"/>
    <property type="project" value="UniProtKB-KW"/>
</dbReference>
<feature type="domain" description="Sushi" evidence="26">
    <location>
        <begin position="2786"/>
        <end position="2845"/>
    </location>
</feature>
<feature type="disulfide bond" evidence="19">
    <location>
        <begin position="3173"/>
        <end position="3200"/>
    </location>
</feature>
<feature type="compositionally biased region" description="Polar residues" evidence="20">
    <location>
        <begin position="361"/>
        <end position="383"/>
    </location>
</feature>
<dbReference type="InterPro" id="IPR000330">
    <property type="entry name" value="SNF2_N"/>
</dbReference>
<keyword evidence="6" id="KW-0547">Nucleotide-binding</keyword>
<dbReference type="InterPro" id="IPR019787">
    <property type="entry name" value="Znf_PHD-finger"/>
</dbReference>
<feature type="compositionally biased region" description="Pro residues" evidence="20">
    <location>
        <begin position="608"/>
        <end position="637"/>
    </location>
</feature>
<dbReference type="Pfam" id="PF00628">
    <property type="entry name" value="PHD"/>
    <property type="match status" value="2"/>
</dbReference>
<feature type="transmembrane region" description="Helical" evidence="21">
    <location>
        <begin position="3360"/>
        <end position="3382"/>
    </location>
</feature>
<dbReference type="Pfam" id="PF00084">
    <property type="entry name" value="Sushi"/>
    <property type="match status" value="5"/>
</dbReference>
<keyword evidence="14 19" id="KW-1015">Disulfide bond</keyword>
<dbReference type="Gene3D" id="3.40.50.10810">
    <property type="entry name" value="Tandem AAA-ATPase domain"/>
    <property type="match status" value="1"/>
</dbReference>
<feature type="region of interest" description="Disordered" evidence="20">
    <location>
        <begin position="795"/>
        <end position="817"/>
    </location>
</feature>
<dbReference type="PANTHER" id="PTHR46850:SF1">
    <property type="entry name" value="CHROMODOMAIN-HELICASE-DNA-BINDING PROTEIN 9"/>
    <property type="match status" value="1"/>
</dbReference>
<feature type="compositionally biased region" description="Acidic residues" evidence="20">
    <location>
        <begin position="690"/>
        <end position="702"/>
    </location>
</feature>
<feature type="domain" description="Helicase C-terminal" evidence="28">
    <location>
        <begin position="1439"/>
        <end position="1590"/>
    </location>
</feature>
<dbReference type="InterPro" id="IPR006576">
    <property type="entry name" value="BRK_domain"/>
</dbReference>
<evidence type="ECO:0000259" key="24">
    <source>
        <dbReference type="PROSITE" id="PS50016"/>
    </source>
</evidence>
<dbReference type="PROSITE" id="PS50923">
    <property type="entry name" value="SUSHI"/>
    <property type="match status" value="5"/>
</dbReference>
<keyword evidence="13" id="KW-0238">DNA-binding</keyword>
<dbReference type="SUPFAM" id="SSF57667">
    <property type="entry name" value="beta-beta-alpha zinc fingers"/>
    <property type="match status" value="1"/>
</dbReference>
<feature type="domain" description="Chromo" evidence="23">
    <location>
        <begin position="905"/>
        <end position="961"/>
    </location>
</feature>
<evidence type="ECO:0000313" key="29">
    <source>
        <dbReference type="EMBL" id="SBR82501.1"/>
    </source>
</evidence>
<comment type="caution">
    <text evidence="19">Lacks conserved residue(s) required for the propagation of feature annotation.</text>
</comment>
<comment type="similarity">
    <text evidence="2">Belongs to the SNF2/RAD54 helicase family.</text>
</comment>
<dbReference type="Pfam" id="PF07533">
    <property type="entry name" value="BRK"/>
    <property type="match status" value="1"/>
</dbReference>
<organism evidence="29">
    <name type="scientific">Nothobranchius rachovii</name>
    <name type="common">bluefin notho</name>
    <dbReference type="NCBI Taxonomy" id="451742"/>
    <lineage>
        <taxon>Eukaryota</taxon>
        <taxon>Metazoa</taxon>
        <taxon>Chordata</taxon>
        <taxon>Craniata</taxon>
        <taxon>Vertebrata</taxon>
        <taxon>Euteleostomi</taxon>
        <taxon>Actinopterygii</taxon>
        <taxon>Neopterygii</taxon>
        <taxon>Teleostei</taxon>
        <taxon>Neoteleostei</taxon>
        <taxon>Acanthomorphata</taxon>
        <taxon>Ovalentaria</taxon>
        <taxon>Atherinomorphae</taxon>
        <taxon>Cyprinodontiformes</taxon>
        <taxon>Nothobranchiidae</taxon>
        <taxon>Nothobranchius</taxon>
    </lineage>
</organism>
<evidence type="ECO:0000259" key="28">
    <source>
        <dbReference type="PROSITE" id="PS51194"/>
    </source>
</evidence>
<feature type="disulfide bond" evidence="19">
    <location>
        <begin position="3206"/>
        <end position="3249"/>
    </location>
</feature>
<dbReference type="InterPro" id="IPR035976">
    <property type="entry name" value="Sushi/SCR/CCP_sf"/>
</dbReference>
<dbReference type="Pfam" id="PF08073">
    <property type="entry name" value="CHDNT"/>
    <property type="match status" value="1"/>
</dbReference>
<dbReference type="Pfam" id="PF23078">
    <property type="entry name" value="HTH_CHD6-9"/>
    <property type="match status" value="1"/>
</dbReference>
<dbReference type="PROSITE" id="PS50157">
    <property type="entry name" value="ZINC_FINGER_C2H2_2"/>
    <property type="match status" value="1"/>
</dbReference>
<dbReference type="InterPro" id="IPR027417">
    <property type="entry name" value="P-loop_NTPase"/>
</dbReference>
<dbReference type="SMART" id="SM00032">
    <property type="entry name" value="CCP"/>
    <property type="match status" value="5"/>
</dbReference>
<evidence type="ECO:0000256" key="18">
    <source>
        <dbReference type="PROSITE-ProRule" id="PRU00042"/>
    </source>
</evidence>
<feature type="region of interest" description="Disordered" evidence="20">
    <location>
        <begin position="1709"/>
        <end position="1750"/>
    </location>
</feature>
<evidence type="ECO:0000256" key="15">
    <source>
        <dbReference type="ARBA" id="ARBA00023163"/>
    </source>
</evidence>
<dbReference type="PROSITE" id="PS01180">
    <property type="entry name" value="CUB"/>
    <property type="match status" value="2"/>
</dbReference>
<dbReference type="PROSITE" id="PS51194">
    <property type="entry name" value="HELICASE_CTER"/>
    <property type="match status" value="1"/>
</dbReference>
<dbReference type="CDD" id="cd15531">
    <property type="entry name" value="PHD1_CHD_II"/>
    <property type="match status" value="1"/>
</dbReference>
<accession>A0A1A8PML6</accession>
<dbReference type="SUPFAM" id="SSF57535">
    <property type="entry name" value="Complement control module/SCR domain"/>
    <property type="match status" value="5"/>
</dbReference>
<feature type="domain" description="PHD-type" evidence="24">
    <location>
        <begin position="824"/>
        <end position="871"/>
    </location>
</feature>
<comment type="catalytic activity">
    <reaction evidence="17">
        <text>ATP + H2O = ADP + phosphate + H(+)</text>
        <dbReference type="Rhea" id="RHEA:13065"/>
        <dbReference type="ChEBI" id="CHEBI:15377"/>
        <dbReference type="ChEBI" id="CHEBI:15378"/>
        <dbReference type="ChEBI" id="CHEBI:30616"/>
        <dbReference type="ChEBI" id="CHEBI:43474"/>
        <dbReference type="ChEBI" id="CHEBI:456216"/>
    </reaction>
</comment>
<dbReference type="InterPro" id="IPR013087">
    <property type="entry name" value="Znf_C2H2_type"/>
</dbReference>
<keyword evidence="16" id="KW-0539">Nucleus</keyword>
<dbReference type="InterPro" id="IPR001650">
    <property type="entry name" value="Helicase_C-like"/>
</dbReference>
<dbReference type="GO" id="GO:0006325">
    <property type="term" value="P:chromatin organization"/>
    <property type="evidence" value="ECO:0007669"/>
    <property type="project" value="UniProtKB-KW"/>
</dbReference>
<evidence type="ECO:0000259" key="25">
    <source>
        <dbReference type="PROSITE" id="PS50157"/>
    </source>
</evidence>
<dbReference type="SMART" id="SM00042">
    <property type="entry name" value="CUB"/>
    <property type="match status" value="3"/>
</dbReference>
<feature type="region of interest" description="Disordered" evidence="20">
    <location>
        <begin position="602"/>
        <end position="738"/>
    </location>
</feature>
<feature type="region of interest" description="Disordered" evidence="20">
    <location>
        <begin position="300"/>
        <end position="323"/>
    </location>
</feature>
<evidence type="ECO:0000256" key="3">
    <source>
        <dbReference type="ARBA" id="ARBA00022553"/>
    </source>
</evidence>
<dbReference type="InterPro" id="IPR056342">
    <property type="entry name" value="HTH_CHD6-9"/>
</dbReference>
<dbReference type="PROSITE" id="PS00690">
    <property type="entry name" value="DEAH_ATP_HELICASE"/>
    <property type="match status" value="1"/>
</dbReference>
<keyword evidence="4" id="KW-0479">Metal-binding</keyword>
<keyword evidence="12" id="KW-0805">Transcription regulation</keyword>
<dbReference type="FunFam" id="2.40.50.40:FF:000017">
    <property type="entry name" value="chromodomain-helicase-DNA-binding protein 3 isoform X3"/>
    <property type="match status" value="1"/>
</dbReference>
<dbReference type="Pfam" id="PF00385">
    <property type="entry name" value="Chromo"/>
    <property type="match status" value="1"/>
</dbReference>
<dbReference type="InterPro" id="IPR051493">
    <property type="entry name" value="CHD"/>
</dbReference>
<dbReference type="Pfam" id="PF00431">
    <property type="entry name" value="CUB"/>
    <property type="match status" value="1"/>
</dbReference>
<evidence type="ECO:0000259" key="26">
    <source>
        <dbReference type="PROSITE" id="PS50923"/>
    </source>
</evidence>
<sequence length="3430" mass="385643">QRCSRGLNISSDHTSKPSLVMKSVNKMQQIFLMDGVTEDFMDRGHVCFNCEQIFANRKCLEDHVCPKTSFICSCGTEFTLYNDMLEHSDTHEPGHQALDHRVIKKRRIEKYKEEEAKLKRLQKGDVIWSAPSVSGRNTSANTSQNSVRTLNVKQVPEMNPSLSEASLSNTLPSAKDTQKTISSAGAPTVDLWTLYQPVVLLKPIRKFPKPYTCGKCGQGFMSKVSLTSHSNSHVADKVCGCIGCGLLLSSRKFVPRFHTCTSPTSNSKFRLITAKPPHFKSPNVRKNLFAQQRLATSAGQLKNHSPTTPGKGIQVSRTTSPKKNINIKTYKGNITQGAPVRSPLPAKRQNPTAFKAVAGASKSSNSNELNQNGQKHSVSSNTDLPGPANPAPLDADAEFKCRVCHLPFKTPLILQRHKCIKAQEFMAKHLMAGKSQQRITKPAVRPISVQVNGNKKPECSPSVSAKKNPIAPVNLDKGKSDVPVNGNTVVDDDDDDDDDDCQPKSSTQLLEAWGMKDIDHVFTQEDYSSLTNYKAFSQFVRPLIAAKNPKIPVSKMMTLMMAKWREFSTNNPLKGCATANAALTAANVAAAVENMVVAGTDGGAETPPAAPAPVPAPAAAPAPAPTPAAPPAAPAPPLRKAKTKEGKGPNARKRSKPASKPPAKQKPKKVAPLKIKLGGLNSKRKRSSSDEDEPDVDSDFDDGSFSVSDGSNRSSRSKKKSKSAKKKKKVETEDGDGYETDHQDYCEVCQQGGEIILCDTCPRAYHMVCLDPDMEKAPEGKWSCPHCEKEGIQWEARDDLSEAEGEDDDDRRDEGLEEEDDHHIEFCRVCKDGGELLCCDTCPSSYHIHCLNPPLPEIPNGEWICPRCKCPPMKGKVQKVLLWRWGDPPAPMPVPRPPDLPADAPDPPPLVGRREREFFVKWCNMSYWHCSWVQELQLELNCQVMFRNYQRKTDMDDPPPVDFGGEGDDDKSTKRKNKDPLFVHMEEEFCRFGVKLEWLMIHRVLNHSVDKKNNVHYLIKWRDLAYDQSTWESEDMDIPEYDTYKQIYWNHRELMTGEEGKPGKKLKKTVKVKKAERPPANPVVDPTIKFDRQPDYLDSTGGTLHPYQLEGLNWLRFSWAQATDTILADEMGLGKTVQTAVFLYSLYKEGHSKGPFLVSAPLSTIINWEREFEMWAPDMYVVTYVGDKDSRAVIRENEFSCEGNATRGGKKASKMKKDSTIKFHVLLTSYELITIDQAVLGSIEWACLVVDEAHRLKNNQSKFFRQLNNYSLQHKLLLTGTPLQNNLEELFHLLNFLTPERFNNLEGFLEEFADIAKEDQIKKLHDMLGPHMLRRLKADVFKHMPSKTELIVRVELSPMQKKYYKFILTKNFDALNTKGGGNQVSLLNVVMDLKKCCNHPYLINGAEEKIVAELRQVYDPLAPDFHLQALIRSAGKLVLLDKLLPRLKAGGHKVLIFSQMVRCLDILEDYLINKRYLYERIDGRVRGNLRQAAIDRFSKPDSDRFVFLLCTRAGGLGINLTAADTCVIFDSDWNPQNDLQAQARCHRIGQSKAVKVYRLITRNSYEREMLDKASLKLGLDRAVLQSMSGNKDSSVNGLQQFSKKEIEDLLRKGAYAAIMDENDEGSRFCEEDIDQILQRRATTITIESEGKGSTFSKASFVASENRNDIALDDPEFWEKWAKKADIDMDSINQKNTLVIDTPRIRKQTRQFSTLRGEGGDLSDLESDDEYPPANSRHSRASRRSDRHSGGGYGRTDCFRVEKHLLVYGWGRWRDILSHARCKRRLSERDVETICRVILVFCLLHYRGDENIKSFIWELITPPENGREPQTLLNHSGLSIPVPRGRKGKRVKAQSTFDVQKVEWIRKYNPDTLLLDDSYRKHLKHQCNKVLLRVRMLYYLKQEVIGEHADAVLKGAEIRDVDIWMPEMEQQEVPAVWWDSDADRSLLAGVFKHGYEMYTTMRADPCLCFIERVGRPDDKAIDAEQQTGDAELGDEAEYDKYSEDPEFKPASRHAKDPFEEPDSMNVEDEVSVEDKVEAIVTENVIGQSGVCDWPSSSSLTARLRRLITAYQRSYRQEQLKMEAEAKGDRRRRRCEQASKLKEIARQERQQRWTRREECDFYRVVSTFGVEKIKKDPGYQEGAEPEFDWTRFRTFARLDKKTDESLSRYFRSFVAMCRRVCHLRPGRIEDVSEISQTVAPITEERASRTLYRISLLRRLRERVLPHPALEERLLLAPRTSELPTWWRIPEHDHHLMLGASLHGVSRTELSIYPDTQFTFSSAREEFIQNQQSLPPPPPPPPIMSLSQPKTEVDSPGVKEEGSDLGVQLFGDEIGAELQSTPLSHHGGKGQSQGWDFKRSRERGEKTGGGRKGEGGSDSDSDSDSGSSSSGRSGSSDDSGDSDEDVRGGMKVGDVDEDNSLLSMTPSQDSISPPDPLRVDWPKDRVLINRLDSLCTLVLTGQWPSGRRYVSEAQLHPGSELGGEEMAYSRVIRKPSSVPSVLGTDGEDGEFTVKLLKEEGLKLTFSKQALMPNGSGGESSRKKRKDQELTDLDGLRDALERTPRRRDPPIWLKENPEYEVEGDMLELLVNRSKRKRRRRADKALTGTEKVKLINMRTGKKVGAAFCPMLQELREYLEENPDIAVVPEWSDMVRNSGLLPESFFHRLLTESSEIPKKIQCNATLSAMEDIVESPDPASSSSISPLECTYSITVYPGYGVEIQVRKTNLSKDESLTILGYGSSGAELLANETLMKEGQVIRSTTNQVSIHYRSLRQFNHGTFSLHYQAFLLSCPFPMSPVGGGVTVTDIHPGGQAHFHCDPGFQIRGHEVASCINTTQPRWSTPEPRCVVVSCGGWVRNATVGRILSPPPPSVSNHSNGNNLSCHWLIEAKEGHRLHLHFERIALDEDDDKLIVRSGNTSLSPPLFDSDLDDVPERGLLSESSTLYLELTADSSSIPLLLALRYEAFDEEHCWEPYMPHGNFSSSDISYQLGTIVSFTCSPGFVMEQGSGTIECVDPSNPHWNDSEPVCRALCGGELTEPSGTILSPDWPQSYSKGLDCVWQIRGNEEKRIELEVQILNIRHTDVLTIFDGRDLTSHVMGQYLGSKERFKVESGGSEITIQFQSDPDDSSFILSQGFLIHYREVEPNDTCPTLPQIEFGWISSSHSSPVRGSVLTYQCQPGYDISGSDIITCQWDLSWSSAPPTCVKVQQCPDPGEVVNGARSVRPEMGFAVGTTVRFSCNQGYQLEGPSQISCHGRDTGTPKWSDRSPKCVLKYDPCPNPGVPDNGYQTLYKHSYQAGETLRFFCYEGYELIGEVIITCVPGHPSQWNSPPPFCKVAYEELLDDHKSEVSQSFEPSHQVLSENIALAIILPIILVILLIGGIYMYYTNICRLEWKPLFWKSLSHTHSYSPITVESDFNNPLYEAGDTREYEVSI</sequence>
<dbReference type="InterPro" id="IPR016197">
    <property type="entry name" value="Chromo-like_dom_sf"/>
</dbReference>
<feature type="compositionally biased region" description="Basic and acidic residues" evidence="20">
    <location>
        <begin position="2308"/>
        <end position="2319"/>
    </location>
</feature>
<keyword evidence="19" id="KW-0768">Sushi</keyword>
<proteinExistence type="inferred from homology"/>
<dbReference type="InterPro" id="IPR002464">
    <property type="entry name" value="DNA/RNA_helicase_DEAH_CS"/>
</dbReference>
<feature type="compositionally biased region" description="Basic and acidic residues" evidence="20">
    <location>
        <begin position="2542"/>
        <end position="2557"/>
    </location>
</feature>
<feature type="compositionally biased region" description="Basic and acidic residues" evidence="20">
    <location>
        <begin position="1997"/>
        <end position="2017"/>
    </location>
</feature>
<dbReference type="Pfam" id="PF00271">
    <property type="entry name" value="Helicase_C"/>
    <property type="match status" value="1"/>
</dbReference>
<evidence type="ECO:0000256" key="19">
    <source>
        <dbReference type="PROSITE-ProRule" id="PRU00302"/>
    </source>
</evidence>
<dbReference type="CDD" id="cd18662">
    <property type="entry name" value="CD2_tandem_CHD3-4_like"/>
    <property type="match status" value="1"/>
</dbReference>
<evidence type="ECO:0000256" key="14">
    <source>
        <dbReference type="ARBA" id="ARBA00023157"/>
    </source>
</evidence>
<evidence type="ECO:0000256" key="17">
    <source>
        <dbReference type="ARBA" id="ARBA00049360"/>
    </source>
</evidence>
<dbReference type="InterPro" id="IPR000859">
    <property type="entry name" value="CUB_dom"/>
</dbReference>
<dbReference type="PROSITE" id="PS51192">
    <property type="entry name" value="HELICASE_ATP_BIND_1"/>
    <property type="match status" value="1"/>
</dbReference>
<dbReference type="InterPro" id="IPR013083">
    <property type="entry name" value="Znf_RING/FYVE/PHD"/>
</dbReference>
<evidence type="ECO:0000256" key="1">
    <source>
        <dbReference type="ARBA" id="ARBA00004123"/>
    </source>
</evidence>
<keyword evidence="5" id="KW-0677">Repeat</keyword>
<feature type="region of interest" description="Disordered" evidence="20">
    <location>
        <begin position="953"/>
        <end position="976"/>
    </location>
</feature>
<dbReference type="GO" id="GO:0016787">
    <property type="term" value="F:hydrolase activity"/>
    <property type="evidence" value="ECO:0007669"/>
    <property type="project" value="UniProtKB-KW"/>
</dbReference>
<feature type="region of interest" description="Disordered" evidence="20">
    <location>
        <begin position="2284"/>
        <end position="2320"/>
    </location>
</feature>
<dbReference type="GO" id="GO:0005524">
    <property type="term" value="F:ATP binding"/>
    <property type="evidence" value="ECO:0007669"/>
    <property type="project" value="UniProtKB-KW"/>
</dbReference>
<protein>
    <submittedName>
        <fullName evidence="29">Chromodomain helicase DNA binding protein 8</fullName>
    </submittedName>
</protein>
<dbReference type="Gene3D" id="2.60.120.290">
    <property type="entry name" value="Spermadhesin, CUB domain"/>
    <property type="match status" value="3"/>
</dbReference>
<dbReference type="InterPro" id="IPR023780">
    <property type="entry name" value="Chromo_domain"/>
</dbReference>
<dbReference type="InterPro" id="IPR019786">
    <property type="entry name" value="Zinc_finger_PHD-type_CS"/>
</dbReference>
<evidence type="ECO:0000256" key="4">
    <source>
        <dbReference type="ARBA" id="ARBA00022723"/>
    </source>
</evidence>
<keyword evidence="7 18" id="KW-0863">Zinc-finger</keyword>
<evidence type="ECO:0000259" key="23">
    <source>
        <dbReference type="PROSITE" id="PS50013"/>
    </source>
</evidence>
<dbReference type="SMART" id="SM00249">
    <property type="entry name" value="PHD"/>
    <property type="match status" value="2"/>
</dbReference>
<evidence type="ECO:0000256" key="8">
    <source>
        <dbReference type="ARBA" id="ARBA00022801"/>
    </source>
</evidence>
<keyword evidence="21" id="KW-1133">Transmembrane helix</keyword>
<dbReference type="CDD" id="cd00041">
    <property type="entry name" value="CUB"/>
    <property type="match status" value="3"/>
</dbReference>
<dbReference type="Gene3D" id="1.10.10.60">
    <property type="entry name" value="Homeodomain-like"/>
    <property type="match status" value="1"/>
</dbReference>
<evidence type="ECO:0000259" key="27">
    <source>
        <dbReference type="PROSITE" id="PS51192"/>
    </source>
</evidence>
<name>A0A1A8PML6_9TELE</name>
<dbReference type="InterPro" id="IPR049730">
    <property type="entry name" value="SNF2/RAD54-like_C"/>
</dbReference>
<dbReference type="Pfam" id="PF00176">
    <property type="entry name" value="SNF2-rel_dom"/>
    <property type="match status" value="1"/>
</dbReference>
<dbReference type="Gene3D" id="3.40.50.300">
    <property type="entry name" value="P-loop containing nucleotide triphosphate hydrolases"/>
    <property type="match status" value="1"/>
</dbReference>
<dbReference type="CDD" id="cd18793">
    <property type="entry name" value="SF2_C_SNF"/>
    <property type="match status" value="1"/>
</dbReference>
<keyword evidence="21" id="KW-0812">Transmembrane</keyword>
<dbReference type="InterPro" id="IPR014001">
    <property type="entry name" value="Helicase_ATP-bd"/>
</dbReference>
<dbReference type="InterPro" id="IPR037259">
    <property type="entry name" value="BRK_sf"/>
</dbReference>
<feature type="compositionally biased region" description="Polar residues" evidence="20">
    <location>
        <begin position="2417"/>
        <end position="2428"/>
    </location>
</feature>
<keyword evidence="8" id="KW-0378">Hydrolase</keyword>
<dbReference type="FunFam" id="2.40.50.40:FF:000003">
    <property type="entry name" value="chromodomain-helicase-DNA-binding protein 3 isoform X1"/>
    <property type="match status" value="1"/>
</dbReference>
<dbReference type="FunFam" id="2.10.70.10:FF:000010">
    <property type="entry name" value="Seizure related 6 homolog like"/>
    <property type="match status" value="1"/>
</dbReference>
<feature type="domain" description="Sushi" evidence="26">
    <location>
        <begin position="3143"/>
        <end position="3202"/>
    </location>
</feature>
<feature type="compositionally biased region" description="Basic and acidic residues" evidence="20">
    <location>
        <begin position="2353"/>
        <end position="2372"/>
    </location>
</feature>
<dbReference type="InterPro" id="IPR036236">
    <property type="entry name" value="Znf_C2H2_sf"/>
</dbReference>
<dbReference type="SMART" id="SM00592">
    <property type="entry name" value="BRK"/>
    <property type="match status" value="1"/>
</dbReference>
<feature type="domain" description="C2H2-type" evidence="25">
    <location>
        <begin position="211"/>
        <end position="238"/>
    </location>
</feature>
<dbReference type="Gene3D" id="3.40.5.120">
    <property type="match status" value="1"/>
</dbReference>